<dbReference type="EMBL" id="ML220112">
    <property type="protein sequence ID" value="TGZ85476.1"/>
    <property type="molecule type" value="Genomic_DNA"/>
</dbReference>
<dbReference type="GO" id="GO:0012505">
    <property type="term" value="C:endomembrane system"/>
    <property type="evidence" value="ECO:0007669"/>
    <property type="project" value="UniProtKB-SubCell"/>
</dbReference>
<evidence type="ECO:0000256" key="1">
    <source>
        <dbReference type="ARBA" id="ARBA00001452"/>
    </source>
</evidence>
<evidence type="ECO:0000256" key="2">
    <source>
        <dbReference type="ARBA" id="ARBA00004308"/>
    </source>
</evidence>
<comment type="similarity">
    <text evidence="3 10">Belongs to the glycosyl hydrolase 76 family.</text>
</comment>
<keyword evidence="12" id="KW-0812">Transmembrane</keyword>
<dbReference type="Gene3D" id="1.50.10.20">
    <property type="match status" value="1"/>
</dbReference>
<evidence type="ECO:0000256" key="6">
    <source>
        <dbReference type="ARBA" id="ARBA00022801"/>
    </source>
</evidence>
<feature type="compositionally biased region" description="Low complexity" evidence="11">
    <location>
        <begin position="426"/>
        <end position="437"/>
    </location>
</feature>
<dbReference type="Proteomes" id="UP000298138">
    <property type="component" value="Unassembled WGS sequence"/>
</dbReference>
<protein>
    <recommendedName>
        <fullName evidence="4 10">Mannan endo-1,6-alpha-mannosidase</fullName>
        <ecNumber evidence="4 10">3.2.1.101</ecNumber>
    </recommendedName>
</protein>
<evidence type="ECO:0000256" key="12">
    <source>
        <dbReference type="SAM" id="Phobius"/>
    </source>
</evidence>
<evidence type="ECO:0000256" key="11">
    <source>
        <dbReference type="SAM" id="MobiDB-lite"/>
    </source>
</evidence>
<dbReference type="EC" id="3.2.1.101" evidence="4 10"/>
<dbReference type="PANTHER" id="PTHR12145">
    <property type="entry name" value="MANNAN ENDO-1,6-ALPHA-MANNOSIDASE DCW1"/>
    <property type="match status" value="1"/>
</dbReference>
<evidence type="ECO:0000256" key="10">
    <source>
        <dbReference type="PIRNR" id="PIRNR016302"/>
    </source>
</evidence>
<dbReference type="OrthoDB" id="4187847at2759"/>
<keyword evidence="7 12" id="KW-0472">Membrane</keyword>
<evidence type="ECO:0000256" key="8">
    <source>
        <dbReference type="ARBA" id="ARBA00023180"/>
    </source>
</evidence>
<feature type="region of interest" description="Disordered" evidence="11">
    <location>
        <begin position="422"/>
        <end position="460"/>
    </location>
</feature>
<name>A0A4S2N8B8_9PEZI</name>
<evidence type="ECO:0000256" key="3">
    <source>
        <dbReference type="ARBA" id="ARBA00009699"/>
    </source>
</evidence>
<keyword evidence="9 10" id="KW-0326">Glycosidase</keyword>
<feature type="chain" id="PRO_5020833677" description="Mannan endo-1,6-alpha-mannosidase" evidence="13">
    <location>
        <begin position="20"/>
        <end position="483"/>
    </location>
</feature>
<dbReference type="InParanoid" id="A0A4S2N8B8"/>
<dbReference type="GO" id="GO:0009272">
    <property type="term" value="P:fungal-type cell wall biogenesis"/>
    <property type="evidence" value="ECO:0007669"/>
    <property type="project" value="TreeGrafter"/>
</dbReference>
<gene>
    <name evidence="14" type="ORF">EX30DRAFT_377182</name>
</gene>
<dbReference type="GO" id="GO:0008496">
    <property type="term" value="F:mannan endo-1,6-alpha-mannosidase activity"/>
    <property type="evidence" value="ECO:0007669"/>
    <property type="project" value="UniProtKB-UniRule"/>
</dbReference>
<dbReference type="STRING" id="341454.A0A4S2N8B8"/>
<dbReference type="GO" id="GO:0016052">
    <property type="term" value="P:carbohydrate catabolic process"/>
    <property type="evidence" value="ECO:0007669"/>
    <property type="project" value="InterPro"/>
</dbReference>
<dbReference type="InterPro" id="IPR014480">
    <property type="entry name" value="Mannan-1_6-alpha_mannosidase"/>
</dbReference>
<evidence type="ECO:0000256" key="13">
    <source>
        <dbReference type="SAM" id="SignalP"/>
    </source>
</evidence>
<feature type="signal peptide" evidence="13">
    <location>
        <begin position="1"/>
        <end position="19"/>
    </location>
</feature>
<keyword evidence="15" id="KW-1185">Reference proteome</keyword>
<organism evidence="14 15">
    <name type="scientific">Ascodesmis nigricans</name>
    <dbReference type="NCBI Taxonomy" id="341454"/>
    <lineage>
        <taxon>Eukaryota</taxon>
        <taxon>Fungi</taxon>
        <taxon>Dikarya</taxon>
        <taxon>Ascomycota</taxon>
        <taxon>Pezizomycotina</taxon>
        <taxon>Pezizomycetes</taxon>
        <taxon>Pezizales</taxon>
        <taxon>Ascodesmidaceae</taxon>
        <taxon>Ascodesmis</taxon>
    </lineage>
</organism>
<evidence type="ECO:0000256" key="5">
    <source>
        <dbReference type="ARBA" id="ARBA00022729"/>
    </source>
</evidence>
<dbReference type="PIRSF" id="PIRSF016302">
    <property type="entry name" value="Man_a_manosd"/>
    <property type="match status" value="1"/>
</dbReference>
<comment type="subcellular location">
    <subcellularLocation>
        <location evidence="2">Endomembrane system</location>
    </subcellularLocation>
</comment>
<sequence length="483" mass="53143">MKLSHFSAALSLLASTALAIDINVDDPASIKNAAGIAAKKLRALYPTDEPWFIPGEFGLIQTEDGKNNKGYYWWEAGAAMGGWIDYWAYTGDDTYNDRVMEAMLFQVGEKQDYQPRNQSLALGNDDQGFWGIAAITAAERGFPDPPEDKPQWLALGQAVFNRQAGRWDAAACNGGLRWQVFQSNKGYDYKNTISNGLFFNMGARLGRYTDNATYIEWAEKTWKWSREMNLVDKDYAIYDGSHIPECTVSSSIRWSYNAGVYLAGAAAVYDYYKAQKNEAKMAEWEEHTMGLLKATDTIFFNQNSEYPANVMQESACENPPNNQEPTCNTDQRSFKAYLSRFMGQTYQLCDFTRDFIMERLKTSAEWAAKSCNGPPDGNTCGLRWGFGKYDGSPYGIAKGGVGEHMAAMEVFHNLLAPGAKAPLTDKTGGTSKGDAAAGSGGGLSEEDLRQTDPSSGGDRAGAGILTTLTLGGLLGLTFWLIKE</sequence>
<evidence type="ECO:0000256" key="9">
    <source>
        <dbReference type="ARBA" id="ARBA00023295"/>
    </source>
</evidence>
<comment type="catalytic activity">
    <reaction evidence="1 10">
        <text>Random hydrolysis of (1-&gt;6)-alpha-D-mannosidic linkages in unbranched (1-&gt;6)-mannans.</text>
        <dbReference type="EC" id="3.2.1.101"/>
    </reaction>
</comment>
<dbReference type="InterPro" id="IPR005198">
    <property type="entry name" value="Glyco_hydro_76"/>
</dbReference>
<keyword evidence="12" id="KW-1133">Transmembrane helix</keyword>
<dbReference type="PANTHER" id="PTHR12145:SF36">
    <property type="entry name" value="MANNAN ENDO-1,6-ALPHA-MANNOSIDASE DCW1"/>
    <property type="match status" value="1"/>
</dbReference>
<dbReference type="InterPro" id="IPR008928">
    <property type="entry name" value="6-hairpin_glycosidase_sf"/>
</dbReference>
<feature type="transmembrane region" description="Helical" evidence="12">
    <location>
        <begin position="460"/>
        <end position="481"/>
    </location>
</feature>
<proteinExistence type="inferred from homology"/>
<dbReference type="FunFam" id="1.50.10.20:FF:000006">
    <property type="entry name" value="Mannan endo-1,6-alpha-mannosidase"/>
    <property type="match status" value="1"/>
</dbReference>
<evidence type="ECO:0000313" key="14">
    <source>
        <dbReference type="EMBL" id="TGZ85476.1"/>
    </source>
</evidence>
<dbReference type="Pfam" id="PF03663">
    <property type="entry name" value="Glyco_hydro_76"/>
    <property type="match status" value="1"/>
</dbReference>
<evidence type="ECO:0000256" key="7">
    <source>
        <dbReference type="ARBA" id="ARBA00023136"/>
    </source>
</evidence>
<keyword evidence="5 13" id="KW-0732">Signal</keyword>
<dbReference type="SUPFAM" id="SSF48208">
    <property type="entry name" value="Six-hairpin glycosidases"/>
    <property type="match status" value="1"/>
</dbReference>
<keyword evidence="8" id="KW-0325">Glycoprotein</keyword>
<accession>A0A4S2N8B8</accession>
<reference evidence="14 15" key="1">
    <citation type="submission" date="2019-04" db="EMBL/GenBank/DDBJ databases">
        <title>Comparative genomics and transcriptomics to analyze fruiting body development in filamentous ascomycetes.</title>
        <authorList>
            <consortium name="DOE Joint Genome Institute"/>
            <person name="Lutkenhaus R."/>
            <person name="Traeger S."/>
            <person name="Breuer J."/>
            <person name="Kuo A."/>
            <person name="Lipzen A."/>
            <person name="Pangilinan J."/>
            <person name="Dilworth D."/>
            <person name="Sandor L."/>
            <person name="Poggeler S."/>
            <person name="Barry K."/>
            <person name="Grigoriev I.V."/>
            <person name="Nowrousian M."/>
        </authorList>
    </citation>
    <scope>NUCLEOTIDE SEQUENCE [LARGE SCALE GENOMIC DNA]</scope>
    <source>
        <strain evidence="14 15">CBS 389.68</strain>
    </source>
</reference>
<evidence type="ECO:0000256" key="4">
    <source>
        <dbReference type="ARBA" id="ARBA00012350"/>
    </source>
</evidence>
<keyword evidence="6 10" id="KW-0378">Hydrolase</keyword>
<dbReference type="AlphaFoldDB" id="A0A4S2N8B8"/>
<evidence type="ECO:0000313" key="15">
    <source>
        <dbReference type="Proteomes" id="UP000298138"/>
    </source>
</evidence>